<reference evidence="3" key="2">
    <citation type="submission" date="2019-06" db="EMBL/GenBank/DDBJ databases">
        <title>Genomics analysis of Aphanomyces spp. identifies a new class of oomycete effector associated with host adaptation.</title>
        <authorList>
            <person name="Gaulin E."/>
        </authorList>
    </citation>
    <scope>NUCLEOTIDE SEQUENCE</scope>
    <source>
        <strain evidence="3">CBS 578.67</strain>
    </source>
</reference>
<feature type="compositionally biased region" description="Basic residues" evidence="1">
    <location>
        <begin position="311"/>
        <end position="327"/>
    </location>
</feature>
<sequence length="1538" mass="168959">MSNLLLKWLNDDIQLSQHVESFEDVFASGYLLGEVLHRCNQQHNFGDFVPSETADAKIVNFSLLEPTLRGLGIKFDPVTATSIMNEEEGVAAHLVYQIKTAIERVRRSGTISSRPYSIGDVLPIHNVPSRLPKHTFDAAKHRSFESAIRMHVKAVKVLEQEKLAVVANAEKARVIQLKKAEYIETLEATRQQRLHLTKIQREFTQSANEGETEAWTAAQARRMEREDRKARYDRMVERRDEAKRASNMESAKNQVEGGIQTFEEQHIPPSKPSTTPKPRTKALPKQLSIGYGIRSLTTVYNKLDVAVPNASKKRPSGQVSHHHHSTHLHATNDAGDAPDVSHGLDAVRHKRQQRELRCDIQMKRRAKFVKKCDVRQRVANERLDLDGLQTELLRATSSERVLTSTQRNVLTYLDVVVENRAYRESKYSKRRKRDELDAITRDASAYGMIHHRYTDAVLAQNERYDRLTTAVAAATYKQHHVLCESVLDRVLDVVWEAATYRATSTWILPPTTFVPQPTWVELQAFFVVASDDEFCQWHSPAYHAALDRHEYDQHIAATRDDTLAAYVAPADVVVVVVDGLSSSSLVEPTYIRQRLHACVVLGEVLKAARVLTDPLPLPPPRTTLPTFPIKIALLGKPFTGRKTLSKLVCAKYNLAPLSVHSLLDAAIAARTDIGRAAADVLMEGRDMPNAIYISLLHAAINALDPAAVRGWVLDDFVSDVDEACDLERLLSGCVPGELPRTAEDRASRLAPGQPPPPLPATFFVGKSGLDMVFPLPIERTKLYRHCLGKLIDPVTHAQFHMHANPPPENATTRFRLQLWSDGIIAPENLSLHAQSQDRADRALGAWFRQYATLRHIDDRADAATAICDHIDHFVADQAAAGVAASRAQEHRVAMAIGAEEYRTRAVASMEAAIAAAHANDAAAQAALKAAEEAKAKKDELVALKPAVETTKAALDAATAAAVAFHAKERQPAAVALMTSVAPPLPLAEYVAALWATTEAQYERVVQRSLAGFRHVRERVMAHGVSVLAAFCAFVRRGDAAQRAVDAFQAEFNGVLEDMRYDDAVKGELHVRVDSLQDALLALIEAKGGETGAELARMLLADGWKELVLQMIVLLGQTCVQAEVDRFHASVHILVDGIAGFEAGLRPVDSTDATDVLVPPLIQVKDATSDDHDKESGAKKPAKKGGGGAAAAAAAVPSDEIPPTPERDTATLATKAIDTCKKLVQRYVKLAAADDDEKKDETAATSGGKEAKHATGGEKPADKAATHKSKVDLHHDKSGGGLPPSSSSSPPSPAALNAVAALQFELQLVQTRVHAIQARTGAALANVQDVLAKLETDLRAMLATRLQHERMAVQTLVSTARAAIEAHVALPYRLVVHTPVHGRVPPHRQELADTQVRQDMRQRILEKPPAPPYPIVEYLDEMYLSSRQLNELVAMLRAVAVETSGRHDVLVRPVLVDCLSRLASTSLGLPPVWKRATMVHFKEMGAFYDKKLMGVIKVPPLVNQMQAKHRVNEVLYAVGLSSIPATYEATPPPTTRRDM</sequence>
<dbReference type="Proteomes" id="UP000332933">
    <property type="component" value="Unassembled WGS sequence"/>
</dbReference>
<dbReference type="Pfam" id="PF00406">
    <property type="entry name" value="ADK"/>
    <property type="match status" value="1"/>
</dbReference>
<dbReference type="OrthoDB" id="62528at2759"/>
<feature type="compositionally biased region" description="Basic and acidic residues" evidence="1">
    <location>
        <begin position="1248"/>
        <end position="1277"/>
    </location>
</feature>
<dbReference type="Gene3D" id="3.40.50.300">
    <property type="entry name" value="P-loop containing nucleotide triphosphate hydrolases"/>
    <property type="match status" value="1"/>
</dbReference>
<feature type="compositionally biased region" description="Basic and acidic residues" evidence="1">
    <location>
        <begin position="1166"/>
        <end position="1177"/>
    </location>
</feature>
<dbReference type="Pfam" id="PF22946">
    <property type="entry name" value="SPEF2_D5"/>
    <property type="match status" value="1"/>
</dbReference>
<evidence type="ECO:0000256" key="1">
    <source>
        <dbReference type="SAM" id="MobiDB-lite"/>
    </source>
</evidence>
<dbReference type="GO" id="GO:0005737">
    <property type="term" value="C:cytoplasm"/>
    <property type="evidence" value="ECO:0007669"/>
    <property type="project" value="UniProtKB-ARBA"/>
</dbReference>
<dbReference type="InterPro" id="IPR036872">
    <property type="entry name" value="CH_dom_sf"/>
</dbReference>
<protein>
    <submittedName>
        <fullName evidence="4">Aste57867_14758 protein</fullName>
    </submittedName>
</protein>
<dbReference type="SUPFAM" id="SSF52540">
    <property type="entry name" value="P-loop containing nucleoside triphosphate hydrolases"/>
    <property type="match status" value="1"/>
</dbReference>
<dbReference type="EMBL" id="CAADRA010005595">
    <property type="protein sequence ID" value="VFT91576.1"/>
    <property type="molecule type" value="Genomic_DNA"/>
</dbReference>
<dbReference type="InterPro" id="IPR001715">
    <property type="entry name" value="CH_dom"/>
</dbReference>
<dbReference type="PANTHER" id="PTHR14919">
    <property type="entry name" value="KPL2-RELATED"/>
    <property type="match status" value="1"/>
</dbReference>
<evidence type="ECO:0000313" key="5">
    <source>
        <dbReference type="Proteomes" id="UP000332933"/>
    </source>
</evidence>
<dbReference type="InterPro" id="IPR052634">
    <property type="entry name" value="Sperm_flagellar-bone_growth"/>
</dbReference>
<dbReference type="Gene3D" id="1.10.418.10">
    <property type="entry name" value="Calponin-like domain"/>
    <property type="match status" value="1"/>
</dbReference>
<keyword evidence="5" id="KW-1185">Reference proteome</keyword>
<feature type="region of interest" description="Disordered" evidence="1">
    <location>
        <begin position="1162"/>
        <end position="1206"/>
    </location>
</feature>
<evidence type="ECO:0000313" key="3">
    <source>
        <dbReference type="EMBL" id="KAF0694347.1"/>
    </source>
</evidence>
<accession>A0A485L1U0</accession>
<organism evidence="4 5">
    <name type="scientific">Aphanomyces stellatus</name>
    <dbReference type="NCBI Taxonomy" id="120398"/>
    <lineage>
        <taxon>Eukaryota</taxon>
        <taxon>Sar</taxon>
        <taxon>Stramenopiles</taxon>
        <taxon>Oomycota</taxon>
        <taxon>Saprolegniomycetes</taxon>
        <taxon>Saprolegniales</taxon>
        <taxon>Verrucalvaceae</taxon>
        <taxon>Aphanomyces</taxon>
    </lineage>
</organism>
<feature type="region of interest" description="Disordered" evidence="1">
    <location>
        <begin position="1233"/>
        <end position="1293"/>
    </location>
</feature>
<evidence type="ECO:0000313" key="4">
    <source>
        <dbReference type="EMBL" id="VFT91576.1"/>
    </source>
</evidence>
<proteinExistence type="predicted"/>
<dbReference type="PROSITE" id="PS50021">
    <property type="entry name" value="CH"/>
    <property type="match status" value="1"/>
</dbReference>
<feature type="domain" description="Calponin-homology (CH)" evidence="2">
    <location>
        <begin position="1"/>
        <end position="103"/>
    </location>
</feature>
<dbReference type="PANTHER" id="PTHR14919:SF0">
    <property type="entry name" value="SPERM FLAGELLAR PROTEIN 2"/>
    <property type="match status" value="1"/>
</dbReference>
<dbReference type="InterPro" id="IPR027417">
    <property type="entry name" value="P-loop_NTPase"/>
</dbReference>
<gene>
    <name evidence="4" type="primary">Aste57867_14758</name>
    <name evidence="3" type="ORF">As57867_014703</name>
    <name evidence="4" type="ORF">ASTE57867_14758</name>
</gene>
<reference evidence="4 5" key="1">
    <citation type="submission" date="2019-03" db="EMBL/GenBank/DDBJ databases">
        <authorList>
            <person name="Gaulin E."/>
            <person name="Dumas B."/>
        </authorList>
    </citation>
    <scope>NUCLEOTIDE SEQUENCE [LARGE SCALE GENOMIC DNA]</scope>
    <source>
        <strain evidence="4">CBS 568.67</strain>
    </source>
</reference>
<feature type="region of interest" description="Disordered" evidence="1">
    <location>
        <begin position="262"/>
        <end position="281"/>
    </location>
</feature>
<dbReference type="InterPro" id="IPR054517">
    <property type="entry name" value="SPEF2_D5"/>
</dbReference>
<dbReference type="InterPro" id="IPR010441">
    <property type="entry name" value="CH_2"/>
</dbReference>
<evidence type="ECO:0000259" key="2">
    <source>
        <dbReference type="PROSITE" id="PS50021"/>
    </source>
</evidence>
<name>A0A485L1U0_9STRA</name>
<dbReference type="EMBL" id="VJMH01005574">
    <property type="protein sequence ID" value="KAF0694347.1"/>
    <property type="molecule type" value="Genomic_DNA"/>
</dbReference>
<dbReference type="Pfam" id="PF06294">
    <property type="entry name" value="CH_2"/>
    <property type="match status" value="1"/>
</dbReference>
<feature type="region of interest" description="Disordered" evidence="1">
    <location>
        <begin position="310"/>
        <end position="342"/>
    </location>
</feature>